<evidence type="ECO:0000313" key="3">
    <source>
        <dbReference type="Proteomes" id="UP000537825"/>
    </source>
</evidence>
<dbReference type="RefSeq" id="WP_139917228.1">
    <property type="nucleotide sequence ID" value="NZ_CBCSLE010000110.1"/>
</dbReference>
<organism evidence="2 3">
    <name type="scientific">Corallococcus exiguus</name>
    <dbReference type="NCBI Taxonomy" id="83462"/>
    <lineage>
        <taxon>Bacteria</taxon>
        <taxon>Pseudomonadati</taxon>
        <taxon>Myxococcota</taxon>
        <taxon>Myxococcia</taxon>
        <taxon>Myxococcales</taxon>
        <taxon>Cystobacterineae</taxon>
        <taxon>Myxococcaceae</taxon>
        <taxon>Corallococcus</taxon>
    </lineage>
</organism>
<accession>A0A7X4Y8A6</accession>
<keyword evidence="3" id="KW-1185">Reference proteome</keyword>
<protein>
    <submittedName>
        <fullName evidence="2">Uncharacterized protein</fullName>
    </submittedName>
</protein>
<reference evidence="2 3" key="1">
    <citation type="submission" date="2020-01" db="EMBL/GenBank/DDBJ databases">
        <title>The draft genome sequence of Corallococcus exiguus DSM 14696.</title>
        <authorList>
            <person name="Zhang X."/>
            <person name="Zhu H."/>
        </authorList>
    </citation>
    <scope>NUCLEOTIDE SEQUENCE [LARGE SCALE GENOMIC DNA]</scope>
    <source>
        <strain evidence="2 3">DSM 14696</strain>
    </source>
</reference>
<dbReference type="Proteomes" id="UP000537825">
    <property type="component" value="Unassembled WGS sequence"/>
</dbReference>
<sequence length="89" mass="10112">MSPVLVDHSSNPIRAAPLRLRLQQWHRLEAIAKTLDRSRNEVIEELLAWAEEDWRKGATPAQLASYEKHIKAAQGESSEAPTKKTRAKK</sequence>
<name>A0A7X4Y8A6_9BACT</name>
<feature type="region of interest" description="Disordered" evidence="1">
    <location>
        <begin position="66"/>
        <end position="89"/>
    </location>
</feature>
<proteinExistence type="predicted"/>
<gene>
    <name evidence="2" type="ORF">GTZ93_11650</name>
</gene>
<evidence type="ECO:0000313" key="2">
    <source>
        <dbReference type="EMBL" id="NBC40480.1"/>
    </source>
</evidence>
<comment type="caution">
    <text evidence="2">The sequence shown here is derived from an EMBL/GenBank/DDBJ whole genome shotgun (WGS) entry which is preliminary data.</text>
</comment>
<evidence type="ECO:0000256" key="1">
    <source>
        <dbReference type="SAM" id="MobiDB-lite"/>
    </source>
</evidence>
<dbReference type="AlphaFoldDB" id="A0A7X4Y8A6"/>
<dbReference type="EMBL" id="JAAAPK010000003">
    <property type="protein sequence ID" value="NBC40480.1"/>
    <property type="molecule type" value="Genomic_DNA"/>
</dbReference>